<evidence type="ECO:0000313" key="10">
    <source>
        <dbReference type="WBParaSite" id="MhA1_Contig1146.frz3.fgene1"/>
    </source>
</evidence>
<name>A0A1I8AZV5_MELHA</name>
<dbReference type="GO" id="GO:0045217">
    <property type="term" value="P:cell-cell junction maintenance"/>
    <property type="evidence" value="ECO:0007669"/>
    <property type="project" value="TreeGrafter"/>
</dbReference>
<evidence type="ECO:0000256" key="1">
    <source>
        <dbReference type="ARBA" id="ARBA00022729"/>
    </source>
</evidence>
<protein>
    <submittedName>
        <fullName evidence="10">SRCR domain-containing protein</fullName>
    </submittedName>
</protein>
<dbReference type="Gene3D" id="3.10.100.10">
    <property type="entry name" value="Mannose-Binding Protein A, subunit A"/>
    <property type="match status" value="1"/>
</dbReference>
<evidence type="ECO:0000256" key="7">
    <source>
        <dbReference type="SAM" id="Phobius"/>
    </source>
</evidence>
<dbReference type="InterPro" id="IPR016186">
    <property type="entry name" value="C-type_lectin-like/link_sf"/>
</dbReference>
<evidence type="ECO:0000256" key="4">
    <source>
        <dbReference type="ARBA" id="ARBA00023180"/>
    </source>
</evidence>
<dbReference type="SUPFAM" id="SSF51126">
    <property type="entry name" value="Pectin lyase-like"/>
    <property type="match status" value="1"/>
</dbReference>
<dbReference type="SUPFAM" id="SSF56436">
    <property type="entry name" value="C-type lectin-like"/>
    <property type="match status" value="1"/>
</dbReference>
<dbReference type="PANTHER" id="PTHR47653:SF1">
    <property type="entry name" value="DELETED IN MALIGNANT BRAIN TUMORS 1 PROTEIN"/>
    <property type="match status" value="1"/>
</dbReference>
<dbReference type="PANTHER" id="PTHR47653">
    <property type="entry name" value="PROTEIN BARK BEETLE"/>
    <property type="match status" value="1"/>
</dbReference>
<evidence type="ECO:0000256" key="2">
    <source>
        <dbReference type="ARBA" id="ARBA00022737"/>
    </source>
</evidence>
<sequence>MIISENAWGGLIIGNFCEPLLKLKDWDLTKIEANILISWTEFNENNYHPHIEIFSCQKEENKLMRVDISGNSIYGGTGMGFRMEPCVNTQLVINSNRFYGISNTAILIRNAKHPQLKRMPAKVIISKNDIKRNTGQYIVSIGLNEDSEDQTLLFNQQNEVRENTVINPFPFLKPRSTPYAALVVSSSNVVIRHNCFGNPNADFEINPYAVVCNQRSPSLTLLQQYFRPFRQPSQPFHIGGTIFENNDLPVGKYTVTDDLHITPGAKLTLAPGTTLEFMGGIGMLVQGELLRTEISSSPLQPILFTSKPLGQPPRSENIRLVDEFGSDRVLAGRLEVRLGPSDSDNDQWGTVCNRSWTVQHAQLACNQLGLILDPEHFENWRTFPLAEPDERPIIMDNIRCEEREYDLTKCRHDGTLHNVKASCKPTEVVGLRCAPPYWGGVRYSLLANPMSYTGLSTMSNWIIQRAGLSDFRIPLLSPALQIDWNYHTFHGLTIRDNYFDGIDVIYNDLTRKPAFRNCYIVRNRRNGMIVRSMGLSAEKLIIQQNGNAGVRYLHRISNSLQRDIVSWLDRKEQPELEANGIFIIPNNRLKRIQLFESQLEQRKFLVSKPTEDCPIVVNEQCNFEIELEAIGHQYGMPAKLLINRPNNESDEDVILEDRQTGNKWSARHNTFNFPLISSGPKMRLTYKRSKGKYSLVLLLLFLDHQEYLDRFLHIYDSIVSENQYAVSAVHHSNLTLTDNSAIVNRYAQEKLWFQRVNFSGNIDSVLWIHSHEYNVIEGTPLAEITWHIDNCSITDNGGPIVDTHRDLYSSANIFHWNFWSNTFANNTGAAIFVHLPDLWNLRSLNKHSFWMTENRFESNFNFAVQLSGYYTFANISSNNFTDNFAPKDFGIVQLLGMEKKLIMERNRFFTNWGTWMVRFEAYSQSLLSEEVPAFIQYNYFQFNRFLRPSDEYAEMWPRSYCVGVFGTQRVEIHFNRLRNILMDFELIAGCKPQLIASDIDILNVTHNWWGVANEAELGQRVFDSDDWNSLSLAQFSPFYTTEELFLNFWWDYRRAKLNFASKQGNIDPPLHDLRGRLWGHVKLELDPERWYPFPYHYRPFRPYRITRDLTIMPGASLTIEKNVEVHVWPNVRILVYGDLIADGTLWQPIRFRPINTTEYLEQQGQRGTNYRRRRSILTPLELVRSKHFRGGRSKHLDIEWKYLNQQQRKRKAIHEMALFATKPSKSEDIFRQFPEIIRENAQFQRLKVLLMEDGVKRISKGFLHFYNATSGETVPSCDRHFTIRNAQVVCRELGLSSQNAYHWVTPQWSYNPKIRIVKTYMESRECRGNERRLEQCTLRLTSRLSDWQCMDNEHFNYIHCGQDLSLSKEFIGHWGGITFARFGLDLGEEREKDDEEGNDGFVKEIGSGGDRSILRHVEVVGGGRAHNNSLFESALQIIQRCPILENVNVTNSSMGAMQVLLPPCGNLLLSRLNISDNDGIGINILSAGLLHSGTTHYSSNSNRGPSPSILQSQHSVPKGPLNIPYQIPGFLDICSAGKEIKIKTRLIIFYKYDSFAVDCVKIFKSVDGRNIGFRFLQANFYSGPVGIPRSDKLSIYSGSSFSSSSLLRSFNSLFNFDESGSITTRSTVISIHLRATAADGEFGFLAEIATLPAVPLPRKGVDEVAIRASRILNNDRGAINYRTLGEIGPNIIIEQCAFDRNGYHLYGNISTSTIAVDMNLHNTMIILNGVSANFSHNIINKNVGWHVVDTCRFNGESVETAAELYFQNNYLKDNLALGHGNPYIERYGFHDGHEPDEFVERRPKRQVISQKGVSFDWWTHIGAETSRYRSTILSGSVHQLYSRNLFDNPLNDFELVTTQHESPQFDISSIDARYNYWGPPGTMGTAAGKIRDQHDDPLLIRVDFDPVLESNTSLIEGDCPAGWFLVGREEFKSCFIFIGATSTYSDAVQTCQYLDAFLPIMQSGDPRQKELAKRIDHLSQLYITELEKVNSFGFAYDIPIWIASVTIPSNQCGWMSSRTASIGEQNCHNLLPYVCERGTGPYQEPLLWRTDFLLVLISIILFIIAIVLLAICAFRKANTKERQFTRRKQFLRDSIRSSQQLIQMRQQQQIKQNKEGNESFSPTASFESHSNNSSNNSGHYYGECCSNKGETLINDNLEDYNNSTYYAQLPGDEQINNDCFNYSRDDYLRINPKLSFNECNTCPYNSFSFTSSSNNENCSKCLNNSTLTFKKPKKRQHKNFGSNSTLKIEKDNKQNYLSIDRSKPNINKLTKDNFKRRNERRENYSIPSTTAKEYVNVGNKLNSTLTKSTVLRPTLHPKNKNINRMEEYETSM</sequence>
<reference evidence="10" key="1">
    <citation type="submission" date="2016-11" db="UniProtKB">
        <authorList>
            <consortium name="WormBaseParasite"/>
        </authorList>
    </citation>
    <scope>IDENTIFICATION</scope>
</reference>
<feature type="transmembrane region" description="Helical" evidence="7">
    <location>
        <begin position="2052"/>
        <end position="2074"/>
    </location>
</feature>
<keyword evidence="9" id="KW-1185">Reference proteome</keyword>
<feature type="domain" description="SRCR" evidence="8">
    <location>
        <begin position="318"/>
        <end position="434"/>
    </location>
</feature>
<dbReference type="GO" id="GO:0016020">
    <property type="term" value="C:membrane"/>
    <property type="evidence" value="ECO:0007669"/>
    <property type="project" value="InterPro"/>
</dbReference>
<dbReference type="SMART" id="SM00202">
    <property type="entry name" value="SR"/>
    <property type="match status" value="1"/>
</dbReference>
<dbReference type="OMA" id="HGHQYLE"/>
<feature type="domain" description="SRCR" evidence="8">
    <location>
        <begin position="1248"/>
        <end position="1361"/>
    </location>
</feature>
<proteinExistence type="predicted"/>
<dbReference type="Pfam" id="PF00530">
    <property type="entry name" value="SRCR"/>
    <property type="match status" value="2"/>
</dbReference>
<dbReference type="Proteomes" id="UP000095281">
    <property type="component" value="Unplaced"/>
</dbReference>
<dbReference type="SUPFAM" id="SSF56487">
    <property type="entry name" value="SRCR-like"/>
    <property type="match status" value="2"/>
</dbReference>
<evidence type="ECO:0000256" key="6">
    <source>
        <dbReference type="SAM" id="MobiDB-lite"/>
    </source>
</evidence>
<dbReference type="InterPro" id="IPR001190">
    <property type="entry name" value="SRCR"/>
</dbReference>
<keyword evidence="3 5" id="KW-1015">Disulfide bond</keyword>
<dbReference type="SMART" id="SM00710">
    <property type="entry name" value="PbH1"/>
    <property type="match status" value="8"/>
</dbReference>
<keyword evidence="7" id="KW-1133">Transmembrane helix</keyword>
<feature type="disulfide bond" evidence="5">
    <location>
        <begin position="1326"/>
        <end position="1336"/>
    </location>
</feature>
<accession>A0A1I8AZV5</accession>
<dbReference type="InterPro" id="IPR011050">
    <property type="entry name" value="Pectin_lyase_fold/virulence"/>
</dbReference>
<comment type="caution">
    <text evidence="5">Lacks conserved residue(s) required for the propagation of feature annotation.</text>
</comment>
<dbReference type="InterPro" id="IPR016187">
    <property type="entry name" value="CTDL_fold"/>
</dbReference>
<evidence type="ECO:0000259" key="8">
    <source>
        <dbReference type="PROSITE" id="PS50287"/>
    </source>
</evidence>
<feature type="disulfide bond" evidence="5">
    <location>
        <begin position="400"/>
        <end position="410"/>
    </location>
</feature>
<feature type="compositionally biased region" description="Polar residues" evidence="6">
    <location>
        <begin position="2118"/>
        <end position="2129"/>
    </location>
</feature>
<dbReference type="Gene3D" id="3.10.250.10">
    <property type="entry name" value="SRCR-like domain"/>
    <property type="match status" value="2"/>
</dbReference>
<organism evidence="9 10">
    <name type="scientific">Meloidogyne hapla</name>
    <name type="common">Root-knot nematode worm</name>
    <dbReference type="NCBI Taxonomy" id="6305"/>
    <lineage>
        <taxon>Eukaryota</taxon>
        <taxon>Metazoa</taxon>
        <taxon>Ecdysozoa</taxon>
        <taxon>Nematoda</taxon>
        <taxon>Chromadorea</taxon>
        <taxon>Rhabditida</taxon>
        <taxon>Tylenchina</taxon>
        <taxon>Tylenchomorpha</taxon>
        <taxon>Tylenchoidea</taxon>
        <taxon>Meloidogynidae</taxon>
        <taxon>Meloidogyninae</taxon>
        <taxon>Meloidogyne</taxon>
    </lineage>
</organism>
<dbReference type="InterPro" id="IPR006626">
    <property type="entry name" value="PbH1"/>
</dbReference>
<dbReference type="InterPro" id="IPR053243">
    <property type="entry name" value="SJ_maturation_regulator"/>
</dbReference>
<keyword evidence="7" id="KW-0472">Membrane</keyword>
<evidence type="ECO:0000256" key="5">
    <source>
        <dbReference type="PROSITE-ProRule" id="PRU00196"/>
    </source>
</evidence>
<keyword evidence="1" id="KW-0732">Signal</keyword>
<feature type="region of interest" description="Disordered" evidence="6">
    <location>
        <begin position="2106"/>
        <end position="2134"/>
    </location>
</feature>
<keyword evidence="2" id="KW-0677">Repeat</keyword>
<dbReference type="PROSITE" id="PS50287">
    <property type="entry name" value="SRCR_2"/>
    <property type="match status" value="2"/>
</dbReference>
<keyword evidence="7" id="KW-0812">Transmembrane</keyword>
<evidence type="ECO:0000256" key="3">
    <source>
        <dbReference type="ARBA" id="ARBA00023157"/>
    </source>
</evidence>
<keyword evidence="4" id="KW-0325">Glycoprotein</keyword>
<dbReference type="InterPro" id="IPR036772">
    <property type="entry name" value="SRCR-like_dom_sf"/>
</dbReference>
<dbReference type="WBParaSite" id="MhA1_Contig1146.frz3.fgene1">
    <property type="protein sequence ID" value="MhA1_Contig1146.frz3.fgene1"/>
    <property type="gene ID" value="MhA1_Contig1146.frz3.fgene1"/>
</dbReference>
<evidence type="ECO:0000313" key="9">
    <source>
        <dbReference type="Proteomes" id="UP000095281"/>
    </source>
</evidence>